<dbReference type="PANTHER" id="PTHR23119:SF51">
    <property type="entry name" value="DISKS LARGE 1 TUMOR SUPPRESSOR PROTEIN"/>
    <property type="match status" value="1"/>
</dbReference>
<evidence type="ECO:0000256" key="4">
    <source>
        <dbReference type="ARBA" id="ARBA00004496"/>
    </source>
</evidence>
<dbReference type="PROSITE" id="PS50002">
    <property type="entry name" value="SH3"/>
    <property type="match status" value="1"/>
</dbReference>
<dbReference type="InterPro" id="IPR020590">
    <property type="entry name" value="Guanylate_kinase_CS"/>
</dbReference>
<dbReference type="FunFam" id="2.30.42.10:FF:000004">
    <property type="entry name" value="Disks large homolog 4 isoform 2"/>
    <property type="match status" value="1"/>
</dbReference>
<dbReference type="InterPro" id="IPR008144">
    <property type="entry name" value="Guanylate_kin-like_dom"/>
</dbReference>
<dbReference type="GO" id="GO:0098839">
    <property type="term" value="C:postsynaptic density membrane"/>
    <property type="evidence" value="ECO:0007669"/>
    <property type="project" value="TreeGrafter"/>
</dbReference>
<dbReference type="GO" id="GO:0005737">
    <property type="term" value="C:cytoplasm"/>
    <property type="evidence" value="ECO:0007669"/>
    <property type="project" value="UniProtKB-SubCell"/>
</dbReference>
<dbReference type="InterPro" id="IPR004172">
    <property type="entry name" value="L27_dom"/>
</dbReference>
<evidence type="ECO:0000256" key="13">
    <source>
        <dbReference type="SAM" id="MobiDB-lite"/>
    </source>
</evidence>
<evidence type="ECO:0000256" key="12">
    <source>
        <dbReference type="PROSITE-ProRule" id="PRU00192"/>
    </source>
</evidence>
<dbReference type="SMART" id="SM00072">
    <property type="entry name" value="GuKc"/>
    <property type="match status" value="1"/>
</dbReference>
<feature type="domain" description="PDZ" evidence="16">
    <location>
        <begin position="192"/>
        <end position="279"/>
    </location>
</feature>
<feature type="region of interest" description="Disordered" evidence="13">
    <location>
        <begin position="152"/>
        <end position="171"/>
    </location>
</feature>
<dbReference type="Pfam" id="PF00595">
    <property type="entry name" value="PDZ"/>
    <property type="match status" value="3"/>
</dbReference>
<dbReference type="GO" id="GO:0043113">
    <property type="term" value="P:receptor clustering"/>
    <property type="evidence" value="ECO:0007669"/>
    <property type="project" value="TreeGrafter"/>
</dbReference>
<keyword evidence="6 12" id="KW-0728">SH3 domain</keyword>
<dbReference type="Gene3D" id="2.30.42.10">
    <property type="match status" value="3"/>
</dbReference>
<dbReference type="SUPFAM" id="SSF50156">
    <property type="entry name" value="PDZ domain-like"/>
    <property type="match status" value="3"/>
</dbReference>
<gene>
    <name evidence="18" type="ORF">MSPICULIGERA_LOCUS21918</name>
</gene>
<feature type="compositionally biased region" description="Polar residues" evidence="13">
    <location>
        <begin position="152"/>
        <end position="163"/>
    </location>
</feature>
<dbReference type="Pfam" id="PF00625">
    <property type="entry name" value="Guanylate_kin"/>
    <property type="match status" value="1"/>
</dbReference>
<dbReference type="InterPro" id="IPR001452">
    <property type="entry name" value="SH3_domain"/>
</dbReference>
<dbReference type="CDD" id="cd00071">
    <property type="entry name" value="GMPK"/>
    <property type="match status" value="1"/>
</dbReference>
<evidence type="ECO:0000259" key="14">
    <source>
        <dbReference type="PROSITE" id="PS50002"/>
    </source>
</evidence>
<protein>
    <submittedName>
        <fullName evidence="18">Uncharacterized protein</fullName>
    </submittedName>
</protein>
<dbReference type="GO" id="GO:0097120">
    <property type="term" value="P:receptor localization to synapse"/>
    <property type="evidence" value="ECO:0007669"/>
    <property type="project" value="TreeGrafter"/>
</dbReference>
<dbReference type="SUPFAM" id="SSF50044">
    <property type="entry name" value="SH3-domain"/>
    <property type="match status" value="1"/>
</dbReference>
<dbReference type="PANTHER" id="PTHR23119">
    <property type="entry name" value="DISCS LARGE"/>
    <property type="match status" value="1"/>
</dbReference>
<dbReference type="PROSITE" id="PS50052">
    <property type="entry name" value="GUANYLATE_KINASE_2"/>
    <property type="match status" value="1"/>
</dbReference>
<dbReference type="PROSITE" id="PS00856">
    <property type="entry name" value="GUANYLATE_KINASE_1"/>
    <property type="match status" value="1"/>
</dbReference>
<evidence type="ECO:0000256" key="5">
    <source>
        <dbReference type="ARBA" id="ARBA00007014"/>
    </source>
</evidence>
<keyword evidence="19" id="KW-1185">Reference proteome</keyword>
<dbReference type="SUPFAM" id="SSF52540">
    <property type="entry name" value="P-loop containing nucleoside triphosphate hydrolases"/>
    <property type="match status" value="1"/>
</dbReference>
<dbReference type="GO" id="GO:0043296">
    <property type="term" value="C:apical junction complex"/>
    <property type="evidence" value="ECO:0007669"/>
    <property type="project" value="UniProtKB-ARBA"/>
</dbReference>
<name>A0AA36GAD4_9BILA</name>
<dbReference type="FunFam" id="2.30.42.10:FF:000001">
    <property type="entry name" value="Disks large homolog 1 isoform 2"/>
    <property type="match status" value="1"/>
</dbReference>
<feature type="domain" description="SH3" evidence="14">
    <location>
        <begin position="605"/>
        <end position="675"/>
    </location>
</feature>
<dbReference type="SMART" id="SM00228">
    <property type="entry name" value="PDZ"/>
    <property type="match status" value="3"/>
</dbReference>
<evidence type="ECO:0000256" key="11">
    <source>
        <dbReference type="ARBA" id="ARBA00023136"/>
    </source>
</evidence>
<keyword evidence="8" id="KW-0963">Cytoplasm</keyword>
<evidence type="ECO:0000259" key="17">
    <source>
        <dbReference type="PROSITE" id="PS51022"/>
    </source>
</evidence>
<reference evidence="18" key="1">
    <citation type="submission" date="2023-06" db="EMBL/GenBank/DDBJ databases">
        <authorList>
            <person name="Delattre M."/>
        </authorList>
    </citation>
    <scope>NUCLEOTIDE SEQUENCE</scope>
    <source>
        <strain evidence="18">AF72</strain>
    </source>
</reference>
<comment type="caution">
    <text evidence="18">The sequence shown here is derived from an EMBL/GenBank/DDBJ whole genome shotgun (WGS) entry which is preliminary data.</text>
</comment>
<sequence>MILPLALAEQLALQEAHRALEHLEEYHSRLTRGEDDIRFPIERIIDAFKKGLFHALIDVQDFYEGTLLSKTKSHPQKVAEAVRLAELWERHAPLPSSRTQQYVPTAAAPVTTAFQDRGGFSFLDQSTTPYNNGHTSHSSYTLQEKSRTLTNDGWHTTETTTRTMDGPAGRYTQTTTKTIAHDELGRAWEYEDIVLEKGGTGLGFSITGGLDQPADDGDPAILVTDIIPGGASAADGRMRRKDAIVKVNNIDCVNVPHEVAVNALKNAGNVVKLTLKRRREDRDGALGSRAASLTHLAQDINGSLAPGYPPPPPPAHSSFTQIPVSRVSAEIDRLERIPGIHKIDLYKGARGLGFSIAGGVGNEHVQGDPGIYVTKIIDGGAAQHDGRLAVGDKIMAVDETPLENVSHEYAVNVLKNTGTKVTLLYMKSPHPALTGYLADPQINYPPRTNSVPNITDPHNRSFGSQSVLNYSQPASMHESYHRSPGVVAQEPIPSYPRPVPLMKGNQGLGFNIVGGEDGEPIYISYVLPGGVADLSGSVKKGDVLLAVNGVSLQNATHQQAAEALKNASNPITLTLHYRPIEYDNFERKIEQLRQDMMKGNAGAPAKLSYVRALFDNDPAREGGQPARSMPFRHGDILHLTNTADDDWWTARKVEDNGNEGPEGVIPSQRRVEKRERARRKQVNFNQGSQSLGRGGLEGRRGSKSQLSFSRKFPFFKSTDRLDELANQEMGSGEEPILSYQVVEQQQLNYVRPVIILGALKDRINDELVKRFPDRFGSCVPHTSRPPRADEQNGRDYHFVSKHQMDEDVKNNLFIEAGQFQENLYGTSIQSVREVAKSGRHCILDVSGNAIRRLRNVANIQPISIFIKPDSPSQILECDDVSHEEAQMQYQRCQRIEASYGDLFNHVISQFHTFDEVLGRVHALIARESHPVVWVSSYRTL</sequence>
<feature type="domain" description="L27" evidence="17">
    <location>
        <begin position="12"/>
        <end position="71"/>
    </location>
</feature>
<dbReference type="GO" id="GO:0043005">
    <property type="term" value="C:neuron projection"/>
    <property type="evidence" value="ECO:0007669"/>
    <property type="project" value="TreeGrafter"/>
</dbReference>
<evidence type="ECO:0000313" key="18">
    <source>
        <dbReference type="EMBL" id="CAJ0583849.1"/>
    </source>
</evidence>
<feature type="domain" description="PDZ" evidence="16">
    <location>
        <begin position="342"/>
        <end position="429"/>
    </location>
</feature>
<dbReference type="InterPro" id="IPR036892">
    <property type="entry name" value="L27_dom_sf"/>
</dbReference>
<dbReference type="InterPro" id="IPR050614">
    <property type="entry name" value="Synaptic_Scaffolding_LAP-MAGUK"/>
</dbReference>
<dbReference type="FunFam" id="2.30.42.10:FF:000048">
    <property type="entry name" value="disks large homolog 1 isoform X1"/>
    <property type="match status" value="1"/>
</dbReference>
<keyword evidence="7" id="KW-1003">Cell membrane</keyword>
<evidence type="ECO:0000256" key="8">
    <source>
        <dbReference type="ARBA" id="ARBA00022490"/>
    </source>
</evidence>
<dbReference type="Gene3D" id="1.10.287.470">
    <property type="entry name" value="Helix hairpin bin"/>
    <property type="match status" value="1"/>
</dbReference>
<dbReference type="InterPro" id="IPR027417">
    <property type="entry name" value="P-loop_NTPase"/>
</dbReference>
<dbReference type="Proteomes" id="UP001177023">
    <property type="component" value="Unassembled WGS sequence"/>
</dbReference>
<evidence type="ECO:0000256" key="3">
    <source>
        <dbReference type="ARBA" id="ARBA00004282"/>
    </source>
</evidence>
<dbReference type="GO" id="GO:0098609">
    <property type="term" value="P:cell-cell adhesion"/>
    <property type="evidence" value="ECO:0007669"/>
    <property type="project" value="TreeGrafter"/>
</dbReference>
<dbReference type="GO" id="GO:0043297">
    <property type="term" value="P:apical junction assembly"/>
    <property type="evidence" value="ECO:0007669"/>
    <property type="project" value="UniProtKB-ARBA"/>
</dbReference>
<dbReference type="GO" id="GO:0009792">
    <property type="term" value="P:embryo development ending in birth or egg hatching"/>
    <property type="evidence" value="ECO:0007669"/>
    <property type="project" value="UniProtKB-ARBA"/>
</dbReference>
<dbReference type="SUPFAM" id="SSF101288">
    <property type="entry name" value="L27 domain"/>
    <property type="match status" value="1"/>
</dbReference>
<dbReference type="Gene3D" id="3.40.50.300">
    <property type="entry name" value="P-loop containing nucleotide triphosphate hydrolases"/>
    <property type="match status" value="1"/>
</dbReference>
<comment type="similarity">
    <text evidence="5">Belongs to the MAGUK family.</text>
</comment>
<dbReference type="CDD" id="cd11861">
    <property type="entry name" value="SH3_DLG-like"/>
    <property type="match status" value="1"/>
</dbReference>
<dbReference type="InterPro" id="IPR036034">
    <property type="entry name" value="PDZ_sf"/>
</dbReference>
<dbReference type="Gene3D" id="2.30.30.40">
    <property type="entry name" value="SH3 Domains"/>
    <property type="match status" value="1"/>
</dbReference>
<keyword evidence="10" id="KW-0965">Cell junction</keyword>
<dbReference type="GO" id="GO:0016323">
    <property type="term" value="C:basolateral plasma membrane"/>
    <property type="evidence" value="ECO:0007669"/>
    <property type="project" value="TreeGrafter"/>
</dbReference>
<evidence type="ECO:0000256" key="1">
    <source>
        <dbReference type="ARBA" id="ARBA00004170"/>
    </source>
</evidence>
<dbReference type="GO" id="GO:0019901">
    <property type="term" value="F:protein kinase binding"/>
    <property type="evidence" value="ECO:0007669"/>
    <property type="project" value="TreeGrafter"/>
</dbReference>
<dbReference type="CDD" id="cd06724">
    <property type="entry name" value="PDZ2_Dlg1-2-4-like"/>
    <property type="match status" value="1"/>
</dbReference>
<dbReference type="GO" id="GO:0031594">
    <property type="term" value="C:neuromuscular junction"/>
    <property type="evidence" value="ECO:0007669"/>
    <property type="project" value="TreeGrafter"/>
</dbReference>
<keyword evidence="11" id="KW-0472">Membrane</keyword>
<dbReference type="InterPro" id="IPR036028">
    <property type="entry name" value="SH3-like_dom_sf"/>
</dbReference>
<dbReference type="PROSITE" id="PS51022">
    <property type="entry name" value="L27"/>
    <property type="match status" value="1"/>
</dbReference>
<dbReference type="PROSITE" id="PS50106">
    <property type="entry name" value="PDZ"/>
    <property type="match status" value="3"/>
</dbReference>
<comment type="subcellular location">
    <subcellularLocation>
        <location evidence="3">Cell junction</location>
    </subcellularLocation>
    <subcellularLocation>
        <location evidence="2">Cell membrane</location>
    </subcellularLocation>
    <subcellularLocation>
        <location evidence="4">Cytoplasm</location>
    </subcellularLocation>
    <subcellularLocation>
        <location evidence="1">Membrane</location>
        <topology evidence="1">Peripheral membrane protein</topology>
    </subcellularLocation>
</comment>
<dbReference type="CDD" id="cd06723">
    <property type="entry name" value="PDZ1_Dlg1-2-4-like"/>
    <property type="match status" value="1"/>
</dbReference>
<keyword evidence="9" id="KW-0677">Repeat</keyword>
<evidence type="ECO:0000256" key="2">
    <source>
        <dbReference type="ARBA" id="ARBA00004236"/>
    </source>
</evidence>
<dbReference type="InterPro" id="IPR008145">
    <property type="entry name" value="GK/Ca_channel_bsu"/>
</dbReference>
<feature type="non-terminal residue" evidence="18">
    <location>
        <position position="940"/>
    </location>
</feature>
<evidence type="ECO:0000259" key="16">
    <source>
        <dbReference type="PROSITE" id="PS50106"/>
    </source>
</evidence>
<dbReference type="GO" id="GO:0045197">
    <property type="term" value="P:establishment or maintenance of epithelial cell apical/basal polarity"/>
    <property type="evidence" value="ECO:0007669"/>
    <property type="project" value="TreeGrafter"/>
</dbReference>
<dbReference type="AlphaFoldDB" id="A0AA36GAD4"/>
<dbReference type="GO" id="GO:0099072">
    <property type="term" value="P:regulation of postsynaptic membrane neurotransmitter receptor levels"/>
    <property type="evidence" value="ECO:0007669"/>
    <property type="project" value="TreeGrafter"/>
</dbReference>
<dbReference type="InterPro" id="IPR015143">
    <property type="entry name" value="L27_1"/>
</dbReference>
<dbReference type="EMBL" id="CATQJA010002665">
    <property type="protein sequence ID" value="CAJ0583849.1"/>
    <property type="molecule type" value="Genomic_DNA"/>
</dbReference>
<proteinExistence type="inferred from homology"/>
<evidence type="ECO:0000256" key="6">
    <source>
        <dbReference type="ARBA" id="ARBA00022443"/>
    </source>
</evidence>
<feature type="domain" description="Guanylate kinase-like" evidence="15">
    <location>
        <begin position="750"/>
        <end position="925"/>
    </location>
</feature>
<dbReference type="Pfam" id="PF09058">
    <property type="entry name" value="L27_1"/>
    <property type="match status" value="1"/>
</dbReference>
<feature type="domain" description="PDZ" evidence="16">
    <location>
        <begin position="498"/>
        <end position="579"/>
    </location>
</feature>
<dbReference type="SMART" id="SM00326">
    <property type="entry name" value="SH3"/>
    <property type="match status" value="1"/>
</dbReference>
<evidence type="ECO:0000256" key="7">
    <source>
        <dbReference type="ARBA" id="ARBA00022475"/>
    </source>
</evidence>
<evidence type="ECO:0000313" key="19">
    <source>
        <dbReference type="Proteomes" id="UP001177023"/>
    </source>
</evidence>
<evidence type="ECO:0000256" key="10">
    <source>
        <dbReference type="ARBA" id="ARBA00022949"/>
    </source>
</evidence>
<dbReference type="GO" id="GO:0007268">
    <property type="term" value="P:chemical synaptic transmission"/>
    <property type="evidence" value="ECO:0007669"/>
    <property type="project" value="TreeGrafter"/>
</dbReference>
<organism evidence="18 19">
    <name type="scientific">Mesorhabditis spiculigera</name>
    <dbReference type="NCBI Taxonomy" id="96644"/>
    <lineage>
        <taxon>Eukaryota</taxon>
        <taxon>Metazoa</taxon>
        <taxon>Ecdysozoa</taxon>
        <taxon>Nematoda</taxon>
        <taxon>Chromadorea</taxon>
        <taxon>Rhabditida</taxon>
        <taxon>Rhabditina</taxon>
        <taxon>Rhabditomorpha</taxon>
        <taxon>Rhabditoidea</taxon>
        <taxon>Rhabditidae</taxon>
        <taxon>Mesorhabditinae</taxon>
        <taxon>Mesorhabditis</taxon>
    </lineage>
</organism>
<accession>A0AA36GAD4</accession>
<feature type="region of interest" description="Disordered" evidence="13">
    <location>
        <begin position="653"/>
        <end position="704"/>
    </location>
</feature>
<dbReference type="InterPro" id="IPR001478">
    <property type="entry name" value="PDZ"/>
</dbReference>
<evidence type="ECO:0000256" key="9">
    <source>
        <dbReference type="ARBA" id="ARBA00022737"/>
    </source>
</evidence>
<evidence type="ECO:0000259" key="15">
    <source>
        <dbReference type="PROSITE" id="PS50052"/>
    </source>
</evidence>